<dbReference type="AlphaFoldDB" id="A0A1T4MZB0"/>
<keyword evidence="3" id="KW-0326">Glycosidase</keyword>
<evidence type="ECO:0000256" key="5">
    <source>
        <dbReference type="RuleBase" id="RU003690"/>
    </source>
</evidence>
<evidence type="ECO:0000313" key="6">
    <source>
        <dbReference type="EMBL" id="SJZ72184.1"/>
    </source>
</evidence>
<keyword evidence="7" id="KW-1185">Reference proteome</keyword>
<evidence type="ECO:0000256" key="4">
    <source>
        <dbReference type="PROSITE-ProRule" id="PRU10055"/>
    </source>
</evidence>
<proteinExistence type="inferred from homology"/>
<reference evidence="6 7" key="1">
    <citation type="submission" date="2017-02" db="EMBL/GenBank/DDBJ databases">
        <authorList>
            <person name="Peterson S.W."/>
        </authorList>
    </citation>
    <scope>NUCLEOTIDE SEQUENCE [LARGE SCALE GENOMIC DNA]</scope>
    <source>
        <strain evidence="6 7">ATCC BAA-1030</strain>
    </source>
</reference>
<dbReference type="FunFam" id="3.20.20.80:FF:000004">
    <property type="entry name" value="Beta-glucosidase 6-phospho-beta-glucosidase"/>
    <property type="match status" value="1"/>
</dbReference>
<dbReference type="PANTHER" id="PTHR10353:SF122">
    <property type="entry name" value="6-PHOSPHO-BETA-GLUCOSIDASE ASCB-RELATED"/>
    <property type="match status" value="1"/>
</dbReference>
<dbReference type="InterPro" id="IPR017853">
    <property type="entry name" value="GH"/>
</dbReference>
<evidence type="ECO:0000313" key="7">
    <source>
        <dbReference type="Proteomes" id="UP000190328"/>
    </source>
</evidence>
<name>A0A1T4MZB0_9ENTE</name>
<dbReference type="PROSITE" id="PS51257">
    <property type="entry name" value="PROKAR_LIPOPROTEIN"/>
    <property type="match status" value="1"/>
</dbReference>
<gene>
    <name evidence="6" type="ORF">SAMN02745116_01261</name>
</gene>
<organism evidence="6 7">
    <name type="scientific">Pilibacter termitis</name>
    <dbReference type="NCBI Taxonomy" id="263852"/>
    <lineage>
        <taxon>Bacteria</taxon>
        <taxon>Bacillati</taxon>
        <taxon>Bacillota</taxon>
        <taxon>Bacilli</taxon>
        <taxon>Lactobacillales</taxon>
        <taxon>Enterococcaceae</taxon>
        <taxon>Pilibacter</taxon>
    </lineage>
</organism>
<evidence type="ECO:0000256" key="3">
    <source>
        <dbReference type="ARBA" id="ARBA00023295"/>
    </source>
</evidence>
<dbReference type="GO" id="GO:0016052">
    <property type="term" value="P:carbohydrate catabolic process"/>
    <property type="evidence" value="ECO:0007669"/>
    <property type="project" value="TreeGrafter"/>
</dbReference>
<dbReference type="Pfam" id="PF00232">
    <property type="entry name" value="Glyco_hydro_1"/>
    <property type="match status" value="1"/>
</dbReference>
<evidence type="ECO:0000256" key="2">
    <source>
        <dbReference type="ARBA" id="ARBA00022801"/>
    </source>
</evidence>
<sequence>MKNYQNTFPENFLWGAATAACQIEGAYDLDGKGLSVADVAMRFTKDVARAERKNISLEQVLQAKESRDSKKYPKRHGIDFYHHFKEDIRLCAEMGMKVFRFSISWTRLFPTGIEEIPNPKGVQFYHEVFEELAKYNLEPLVTINHFDMPLHLVLEYGGWKNRELIAFYRRYANTLFDEFGQYVNYWIAFNEINGAKFNVFFSTGTLRENTDNYGEDCYQAAHHQFLASSLIKKDLQSKYPKAKLGCMVAKFTSYPATAEPENAMQMILDEQLNNFYFTDVLVRGEYPYYASKLFHDNGIQLKMEEEDVEILKTYTVDFLAFSYYMSSVSSYDETIEKTAGNLTEMNKNPYLKSSEWGWQIDPIGLRYTLNQLYERYQIPLFIVENGIGADDCLTEDGKVHDTYRIDYLRQHIQQMKLAIEDGVDLIGYTTWSAIDLVSSGTSEMSKRYGFIYVEQDDNGNGSLKRIAKDSYYWYKNVIFSNGEDI</sequence>
<comment type="similarity">
    <text evidence="1 5">Belongs to the glycosyl hydrolase 1 family.</text>
</comment>
<dbReference type="RefSeq" id="WP_078807196.1">
    <property type="nucleotide sequence ID" value="NZ_FUXI01000012.1"/>
</dbReference>
<dbReference type="GO" id="GO:0008422">
    <property type="term" value="F:beta-glucosidase activity"/>
    <property type="evidence" value="ECO:0007669"/>
    <property type="project" value="TreeGrafter"/>
</dbReference>
<accession>A0A1T4MZB0</accession>
<evidence type="ECO:0000256" key="1">
    <source>
        <dbReference type="ARBA" id="ARBA00010838"/>
    </source>
</evidence>
<dbReference type="STRING" id="263852.SAMN02745116_01261"/>
<dbReference type="InterPro" id="IPR018120">
    <property type="entry name" value="Glyco_hydro_1_AS"/>
</dbReference>
<dbReference type="OrthoDB" id="1637462at2"/>
<dbReference type="PANTHER" id="PTHR10353">
    <property type="entry name" value="GLYCOSYL HYDROLASE"/>
    <property type="match status" value="1"/>
</dbReference>
<dbReference type="PROSITE" id="PS00572">
    <property type="entry name" value="GLYCOSYL_HYDROL_F1_1"/>
    <property type="match status" value="1"/>
</dbReference>
<dbReference type="Gene3D" id="3.20.20.80">
    <property type="entry name" value="Glycosidases"/>
    <property type="match status" value="1"/>
</dbReference>
<keyword evidence="2" id="KW-0378">Hydrolase</keyword>
<feature type="active site" description="Nucleophile" evidence="4">
    <location>
        <position position="384"/>
    </location>
</feature>
<dbReference type="PRINTS" id="PR00131">
    <property type="entry name" value="GLHYDRLASE1"/>
</dbReference>
<dbReference type="Proteomes" id="UP000190328">
    <property type="component" value="Unassembled WGS sequence"/>
</dbReference>
<dbReference type="EMBL" id="FUXI01000012">
    <property type="protein sequence ID" value="SJZ72184.1"/>
    <property type="molecule type" value="Genomic_DNA"/>
</dbReference>
<dbReference type="GO" id="GO:0005829">
    <property type="term" value="C:cytosol"/>
    <property type="evidence" value="ECO:0007669"/>
    <property type="project" value="TreeGrafter"/>
</dbReference>
<dbReference type="InterPro" id="IPR001360">
    <property type="entry name" value="Glyco_hydro_1"/>
</dbReference>
<dbReference type="SUPFAM" id="SSF51445">
    <property type="entry name" value="(Trans)glycosidases"/>
    <property type="match status" value="1"/>
</dbReference>
<protein>
    <submittedName>
        <fullName evidence="6">6-phospho-beta-glucosidase</fullName>
    </submittedName>
</protein>